<proteinExistence type="predicted"/>
<dbReference type="Proteomes" id="UP001596432">
    <property type="component" value="Unassembled WGS sequence"/>
</dbReference>
<dbReference type="RefSeq" id="WP_274325523.1">
    <property type="nucleotide sequence ID" value="NZ_CP118158.1"/>
</dbReference>
<evidence type="ECO:0000313" key="1">
    <source>
        <dbReference type="EMBL" id="MFC7139955.1"/>
    </source>
</evidence>
<reference evidence="1 2" key="1">
    <citation type="journal article" date="2019" name="Int. J. Syst. Evol. Microbiol.">
        <title>The Global Catalogue of Microorganisms (GCM) 10K type strain sequencing project: providing services to taxonomists for standard genome sequencing and annotation.</title>
        <authorList>
            <consortium name="The Broad Institute Genomics Platform"/>
            <consortium name="The Broad Institute Genome Sequencing Center for Infectious Disease"/>
            <person name="Wu L."/>
            <person name="Ma J."/>
        </authorList>
    </citation>
    <scope>NUCLEOTIDE SEQUENCE [LARGE SCALE GENOMIC DNA]</scope>
    <source>
        <strain evidence="1 2">XZYJT29</strain>
    </source>
</reference>
<name>A0ABD5Y2J9_9EURY</name>
<accession>A0ABD5Y2J9</accession>
<keyword evidence="2" id="KW-1185">Reference proteome</keyword>
<sequence>MTPDWTRRNVIIASGAAIAAGLSGCLSGGRTDASDDDDVSLAVAEVHQYSSPGCSCCSQYAAYLGERIDGTLTETTPDDIAAVKRQHGVPDELQSCHTLVVGDYVVEGHVPATVIETLLGEEPAIDGIALPGMPAGSPGMGGSKQGQFTIHEFDDDQASGVYAKY</sequence>
<dbReference type="PROSITE" id="PS51257">
    <property type="entry name" value="PROKAR_LIPOPROTEIN"/>
    <property type="match status" value="1"/>
</dbReference>
<dbReference type="GeneID" id="78820226"/>
<protein>
    <submittedName>
        <fullName evidence="1">DUF411 domain-containing protein</fullName>
    </submittedName>
</protein>
<dbReference type="InterPro" id="IPR007332">
    <property type="entry name" value="DUF411"/>
</dbReference>
<evidence type="ECO:0000313" key="2">
    <source>
        <dbReference type="Proteomes" id="UP001596432"/>
    </source>
</evidence>
<gene>
    <name evidence="1" type="ORF">ACFQMA_08925</name>
</gene>
<organism evidence="1 2">
    <name type="scientific">Halosimplex aquaticum</name>
    <dbReference type="NCBI Taxonomy" id="3026162"/>
    <lineage>
        <taxon>Archaea</taxon>
        <taxon>Methanobacteriati</taxon>
        <taxon>Methanobacteriota</taxon>
        <taxon>Stenosarchaea group</taxon>
        <taxon>Halobacteria</taxon>
        <taxon>Halobacteriales</taxon>
        <taxon>Haloarculaceae</taxon>
        <taxon>Halosimplex</taxon>
    </lineage>
</organism>
<dbReference type="Pfam" id="PF04214">
    <property type="entry name" value="DUF411"/>
    <property type="match status" value="1"/>
</dbReference>
<comment type="caution">
    <text evidence="1">The sequence shown here is derived from an EMBL/GenBank/DDBJ whole genome shotgun (WGS) entry which is preliminary data.</text>
</comment>
<dbReference type="PROSITE" id="PS51318">
    <property type="entry name" value="TAT"/>
    <property type="match status" value="1"/>
</dbReference>
<dbReference type="InterPro" id="IPR006311">
    <property type="entry name" value="TAT_signal"/>
</dbReference>
<dbReference type="EMBL" id="JBHTAS010000001">
    <property type="protein sequence ID" value="MFC7139955.1"/>
    <property type="molecule type" value="Genomic_DNA"/>
</dbReference>
<dbReference type="AlphaFoldDB" id="A0ABD5Y2J9"/>